<accession>A0A1Z8JIL1</accession>
<evidence type="ECO:0000313" key="1">
    <source>
        <dbReference type="EMBL" id="OUT20272.1"/>
    </source>
</evidence>
<evidence type="ECO:0000313" key="2">
    <source>
        <dbReference type="Proteomes" id="UP000195871"/>
    </source>
</evidence>
<dbReference type="AlphaFoldDB" id="A0A1Z8JIL1"/>
<sequence length="191" mass="22674">MRYPISVPSKHFTPILASLANVKPSMSHIYKFKHVSRFRQKYESRVSILNQIIPEEFKLSDYFLLHTVMFYDDFNLIYKDQNLIKVEKQKVLSIGSDLLILRLFDYLIKQHSGSNNPIDVVSCVDPLRINTFSIRHEFINQFNRMLDSKDSLDKYQYWGKIDSIKIEKKTRHKSLLMLIGLIYFQHGLKKK</sequence>
<protein>
    <submittedName>
        <fullName evidence="1">Uncharacterized protein</fullName>
    </submittedName>
</protein>
<dbReference type="EMBL" id="NHMM01000008">
    <property type="protein sequence ID" value="OUT20272.1"/>
    <property type="molecule type" value="Genomic_DNA"/>
</dbReference>
<proteinExistence type="predicted"/>
<gene>
    <name evidence="1" type="ORF">CAS74_004519</name>
</gene>
<comment type="caution">
    <text evidence="1">The sequence shown here is derived from an EMBL/GenBank/DDBJ whole genome shotgun (WGS) entry which is preliminary data.</text>
</comment>
<name>A0A1Z8JIL1_PICKU</name>
<dbReference type="VEuPathDB" id="FungiDB:C5L36_0A12455"/>
<organism evidence="1 2">
    <name type="scientific">Pichia kudriavzevii</name>
    <name type="common">Yeast</name>
    <name type="synonym">Issatchenkia orientalis</name>
    <dbReference type="NCBI Taxonomy" id="4909"/>
    <lineage>
        <taxon>Eukaryota</taxon>
        <taxon>Fungi</taxon>
        <taxon>Dikarya</taxon>
        <taxon>Ascomycota</taxon>
        <taxon>Saccharomycotina</taxon>
        <taxon>Pichiomycetes</taxon>
        <taxon>Pichiales</taxon>
        <taxon>Pichiaceae</taxon>
        <taxon>Pichia</taxon>
    </lineage>
</organism>
<reference evidence="1 2" key="1">
    <citation type="submission" date="2017-05" db="EMBL/GenBank/DDBJ databases">
        <title>The Genome Sequence of Candida krusei Ckrusei653.</title>
        <authorList>
            <person name="Cuomo C."/>
            <person name="Forche A."/>
            <person name="Young S."/>
            <person name="Abouelleil A."/>
            <person name="Cao P."/>
            <person name="Chapman S."/>
            <person name="Cusick C."/>
            <person name="Shea T."/>
            <person name="Nusbaum C."/>
            <person name="Birren B."/>
        </authorList>
    </citation>
    <scope>NUCLEOTIDE SEQUENCE [LARGE SCALE GENOMIC DNA]</scope>
    <source>
        <strain evidence="1 2">Ckrusei653</strain>
    </source>
</reference>
<dbReference type="Proteomes" id="UP000195871">
    <property type="component" value="Unassembled WGS sequence"/>
</dbReference>